<dbReference type="SUPFAM" id="SSF54631">
    <property type="entry name" value="CBS-domain pair"/>
    <property type="match status" value="1"/>
</dbReference>
<dbReference type="InterPro" id="IPR046342">
    <property type="entry name" value="CBS_dom_sf"/>
</dbReference>
<dbReference type="STRING" id="91360.SAMN05660330_01401"/>
<keyword evidence="2" id="KW-1185">Reference proteome</keyword>
<gene>
    <name evidence="1" type="ORF">SAMN05660330_01401</name>
</gene>
<name>A0A1H0NRA5_9BACT</name>
<sequence length="311" mass="35380">MRGTANSAAPQHCHYTPKNNMGYQLWVSPVTGYRRKGTRFSALRKIFIDNITARNIYEPLLCCPVHSHAHDAREALRIRDFDVAGVKETEGGEVVGYVQAVDLGDEDLGKYVKKITSDLLISDSTPIAEIFSVLTEINFAFVISGKHISGIITKADINKPPVRIYLFGITSLFEMHLNAWVKHYYSDDSWVSEVPGQRMQEASKIYELRQGNNQDLSLIECLQLCDKRDLLAKSQQFRKDFDFSRRSFDSFVKDLEKIRNELAHSQYSIIANIEWPRLIEIISSAEAFLINSDIKVDNIAAEGKDFQDLLI</sequence>
<dbReference type="Proteomes" id="UP000199073">
    <property type="component" value="Unassembled WGS sequence"/>
</dbReference>
<organism evidence="1 2">
    <name type="scientific">Desulforhopalus singaporensis</name>
    <dbReference type="NCBI Taxonomy" id="91360"/>
    <lineage>
        <taxon>Bacteria</taxon>
        <taxon>Pseudomonadati</taxon>
        <taxon>Thermodesulfobacteriota</taxon>
        <taxon>Desulfobulbia</taxon>
        <taxon>Desulfobulbales</taxon>
        <taxon>Desulfocapsaceae</taxon>
        <taxon>Desulforhopalus</taxon>
    </lineage>
</organism>
<evidence type="ECO:0000313" key="1">
    <source>
        <dbReference type="EMBL" id="SDO94870.1"/>
    </source>
</evidence>
<dbReference type="AlphaFoldDB" id="A0A1H0NRA5"/>
<protein>
    <submittedName>
        <fullName evidence="1">Predicted transcriptional regulator with C-terminal CBS domains</fullName>
    </submittedName>
</protein>
<evidence type="ECO:0000313" key="2">
    <source>
        <dbReference type="Proteomes" id="UP000199073"/>
    </source>
</evidence>
<reference evidence="1 2" key="1">
    <citation type="submission" date="2016-10" db="EMBL/GenBank/DDBJ databases">
        <authorList>
            <person name="de Groot N.N."/>
        </authorList>
    </citation>
    <scope>NUCLEOTIDE SEQUENCE [LARGE SCALE GENOMIC DNA]</scope>
    <source>
        <strain evidence="1 2">DSM 12130</strain>
    </source>
</reference>
<accession>A0A1H0NRA5</accession>
<proteinExistence type="predicted"/>
<dbReference type="EMBL" id="FNJI01000008">
    <property type="protein sequence ID" value="SDO94870.1"/>
    <property type="molecule type" value="Genomic_DNA"/>
</dbReference>